<dbReference type="EMBL" id="KV425684">
    <property type="protein sequence ID" value="KZT18403.1"/>
    <property type="molecule type" value="Genomic_DNA"/>
</dbReference>
<reference evidence="2 3" key="1">
    <citation type="journal article" date="2016" name="Mol. Biol. Evol.">
        <title>Comparative Genomics of Early-Diverging Mushroom-Forming Fungi Provides Insights into the Origins of Lignocellulose Decay Capabilities.</title>
        <authorList>
            <person name="Nagy L.G."/>
            <person name="Riley R."/>
            <person name="Tritt A."/>
            <person name="Adam C."/>
            <person name="Daum C."/>
            <person name="Floudas D."/>
            <person name="Sun H."/>
            <person name="Yadav J.S."/>
            <person name="Pangilinan J."/>
            <person name="Larsson K.H."/>
            <person name="Matsuura K."/>
            <person name="Barry K."/>
            <person name="Labutti K."/>
            <person name="Kuo R."/>
            <person name="Ohm R.A."/>
            <person name="Bhattacharya S.S."/>
            <person name="Shirouzu T."/>
            <person name="Yoshinaga Y."/>
            <person name="Martin F.M."/>
            <person name="Grigoriev I.V."/>
            <person name="Hibbett D.S."/>
        </authorList>
    </citation>
    <scope>NUCLEOTIDE SEQUENCE [LARGE SCALE GENOMIC DNA]</scope>
    <source>
        <strain evidence="2 3">HHB14362 ss-1</strain>
    </source>
</reference>
<feature type="transmembrane region" description="Helical" evidence="1">
    <location>
        <begin position="217"/>
        <end position="244"/>
    </location>
</feature>
<protein>
    <submittedName>
        <fullName evidence="2">Uncharacterized protein</fullName>
    </submittedName>
</protein>
<keyword evidence="1" id="KW-0472">Membrane</keyword>
<evidence type="ECO:0000313" key="3">
    <source>
        <dbReference type="Proteomes" id="UP000076761"/>
    </source>
</evidence>
<keyword evidence="1" id="KW-1133">Transmembrane helix</keyword>
<feature type="transmembrane region" description="Helical" evidence="1">
    <location>
        <begin position="275"/>
        <end position="297"/>
    </location>
</feature>
<sequence length="431" mass="48257">MDDPFSNGTSGLNVLNSTACQYAWEHSNNPEYSTNTSFNAFLTQCVGIALQAERTNFWAAYCNNPPDDNCPYGYCPNTDVAGPLTRLSAYITSFATACLLELAEHKTDVIWAQLLTIYSILISTCISVLHGNQLGRVHAELALLIVGSPLTCHMWMQTTYSLIHFRRVKWDASSITRHLLLISVFAIYVSFVVFSMVAKAGMLFSQESCYKQKVGFFMPFFLLTLGGLSICTIDFLCVSLFVIVEWNRRKSMWLQKRGRWYLTWRNVKEFRHRMWVKYAHTRFFAFVGLPFAAWVLVTESTASTQGGIILGNVVTFGSLLTLLASLPLILGLAQAAAENQAALRKARTDVVYEKTYTFDLSESGSDPSLLEKDGREYRSEAGGAGLRQWWKDLGRAIIVGWKWLLLSTVILGLASLGIVLGIFITEAEKDT</sequence>
<accession>A0A165MJ97</accession>
<feature type="transmembrane region" description="Helical" evidence="1">
    <location>
        <begin position="403"/>
        <end position="424"/>
    </location>
</feature>
<proteinExistence type="predicted"/>
<dbReference type="InParanoid" id="A0A165MJ97"/>
<dbReference type="OrthoDB" id="3234297at2759"/>
<dbReference type="AlphaFoldDB" id="A0A165MJ97"/>
<dbReference type="Proteomes" id="UP000076761">
    <property type="component" value="Unassembled WGS sequence"/>
</dbReference>
<evidence type="ECO:0000313" key="2">
    <source>
        <dbReference type="EMBL" id="KZT18403.1"/>
    </source>
</evidence>
<keyword evidence="1" id="KW-0812">Transmembrane</keyword>
<feature type="transmembrane region" description="Helical" evidence="1">
    <location>
        <begin position="109"/>
        <end position="129"/>
    </location>
</feature>
<feature type="transmembrane region" description="Helical" evidence="1">
    <location>
        <begin position="175"/>
        <end position="197"/>
    </location>
</feature>
<gene>
    <name evidence="2" type="ORF">NEOLEDRAFT_1143422</name>
</gene>
<feature type="transmembrane region" description="Helical" evidence="1">
    <location>
        <begin position="141"/>
        <end position="163"/>
    </location>
</feature>
<keyword evidence="3" id="KW-1185">Reference proteome</keyword>
<evidence type="ECO:0000256" key="1">
    <source>
        <dbReference type="SAM" id="Phobius"/>
    </source>
</evidence>
<name>A0A165MJ97_9AGAM</name>
<organism evidence="2 3">
    <name type="scientific">Neolentinus lepideus HHB14362 ss-1</name>
    <dbReference type="NCBI Taxonomy" id="1314782"/>
    <lineage>
        <taxon>Eukaryota</taxon>
        <taxon>Fungi</taxon>
        <taxon>Dikarya</taxon>
        <taxon>Basidiomycota</taxon>
        <taxon>Agaricomycotina</taxon>
        <taxon>Agaricomycetes</taxon>
        <taxon>Gloeophyllales</taxon>
        <taxon>Gloeophyllaceae</taxon>
        <taxon>Neolentinus</taxon>
    </lineage>
</organism>
<feature type="transmembrane region" description="Helical" evidence="1">
    <location>
        <begin position="309"/>
        <end position="337"/>
    </location>
</feature>